<keyword evidence="2" id="KW-1185">Reference proteome</keyword>
<reference evidence="1 2" key="1">
    <citation type="submission" date="2017-01" db="EMBL/GenBank/DDBJ databases">
        <title>First insights into the biology of 'candidatus Vampirococcus archaeovorus'.</title>
        <authorList>
            <person name="Kizina J."/>
            <person name="Jordan S."/>
            <person name="Stueber K."/>
            <person name="Reinhardt R."/>
            <person name="Harder J."/>
        </authorList>
    </citation>
    <scope>NUCLEOTIDE SEQUENCE [LARGE SCALE GENOMIC DNA]</scope>
    <source>
        <strain evidence="1 2">LiM</strain>
    </source>
</reference>
<accession>A0A410P3L1</accession>
<evidence type="ECO:0000313" key="2">
    <source>
        <dbReference type="Proteomes" id="UP000287243"/>
    </source>
</evidence>
<organism evidence="1 2">
    <name type="scientific">Velamenicoccus archaeovorus</name>
    <dbReference type="NCBI Taxonomy" id="1930593"/>
    <lineage>
        <taxon>Bacteria</taxon>
        <taxon>Pseudomonadati</taxon>
        <taxon>Candidatus Omnitrophota</taxon>
        <taxon>Candidatus Velamenicoccus</taxon>
    </lineage>
</organism>
<dbReference type="InterPro" id="IPR019270">
    <property type="entry name" value="DUF2283"/>
</dbReference>
<dbReference type="PANTHER" id="PTHR37029">
    <property type="entry name" value="SSR1768 PROTEIN"/>
    <property type="match status" value="1"/>
</dbReference>
<dbReference type="RefSeq" id="WP_128699361.1">
    <property type="nucleotide sequence ID" value="NZ_CP019384.1"/>
</dbReference>
<dbReference type="Proteomes" id="UP000287243">
    <property type="component" value="Chromosome"/>
</dbReference>
<sequence>MKISYDSKVDAAYIRLKKGRFQVTTQRITEDIAINYAPDGSVVGIEILDASKYILEHKRPQVKLENLQPA</sequence>
<dbReference type="EMBL" id="CP019384">
    <property type="protein sequence ID" value="QAT16723.1"/>
    <property type="molecule type" value="Genomic_DNA"/>
</dbReference>
<dbReference type="AlphaFoldDB" id="A0A410P3L1"/>
<dbReference type="PANTHER" id="PTHR37029:SF1">
    <property type="entry name" value="SSR1768 PROTEIN"/>
    <property type="match status" value="1"/>
</dbReference>
<gene>
    <name evidence="1" type="ORF">BU251_02735</name>
</gene>
<dbReference type="KEGG" id="vai:BU251_02735"/>
<evidence type="ECO:0008006" key="3">
    <source>
        <dbReference type="Google" id="ProtNLM"/>
    </source>
</evidence>
<dbReference type="Pfam" id="PF10049">
    <property type="entry name" value="DUF2283"/>
    <property type="match status" value="1"/>
</dbReference>
<name>A0A410P3L1_VELA1</name>
<proteinExistence type="predicted"/>
<protein>
    <recommendedName>
        <fullName evidence="3">DUF2283 domain-containing protein</fullName>
    </recommendedName>
</protein>
<dbReference type="OrthoDB" id="9799670at2"/>
<evidence type="ECO:0000313" key="1">
    <source>
        <dbReference type="EMBL" id="QAT16723.1"/>
    </source>
</evidence>